<dbReference type="AlphaFoldDB" id="A0A414FLW1"/>
<dbReference type="EMBL" id="QSJG01000037">
    <property type="protein sequence ID" value="RHD49769.1"/>
    <property type="molecule type" value="Genomic_DNA"/>
</dbReference>
<keyword evidence="1" id="KW-0472">Membrane</keyword>
<sequence>MVLVITIILNLLILFLVVCATALRKKRILILILILINSVVYLYFFTLLPVYLGIKNEKIEIVKIDKIDNFKHVNIKYFIGDGAVIFKSKNNIDDYHIVFVAANVSDFKYEDILEMENNGNIIIKSNGCYSIKNGNNYLYIAPFFIDNIANTKKYVYCKVFLIRMFSPIYQTNEIKLSIERLYMFNN</sequence>
<dbReference type="RefSeq" id="WP_118165969.1">
    <property type="nucleotide sequence ID" value="NZ_QSJG01000037.1"/>
</dbReference>
<gene>
    <name evidence="2" type="ORF">DW789_13705</name>
</gene>
<evidence type="ECO:0000313" key="2">
    <source>
        <dbReference type="EMBL" id="RHD49769.1"/>
    </source>
</evidence>
<accession>A0A414FLW1</accession>
<keyword evidence="1" id="KW-0812">Transmembrane</keyword>
<dbReference type="Proteomes" id="UP000284361">
    <property type="component" value="Unassembled WGS sequence"/>
</dbReference>
<proteinExistence type="predicted"/>
<comment type="caution">
    <text evidence="2">The sequence shown here is derived from an EMBL/GenBank/DDBJ whole genome shotgun (WGS) entry which is preliminary data.</text>
</comment>
<name>A0A414FLW1_9BACT</name>
<protein>
    <submittedName>
        <fullName evidence="2">Uncharacterized protein</fullName>
    </submittedName>
</protein>
<evidence type="ECO:0000313" key="3">
    <source>
        <dbReference type="Proteomes" id="UP000284361"/>
    </source>
</evidence>
<evidence type="ECO:0000256" key="1">
    <source>
        <dbReference type="SAM" id="Phobius"/>
    </source>
</evidence>
<keyword evidence="1" id="KW-1133">Transmembrane helix</keyword>
<organism evidence="2 3">
    <name type="scientific">Phocaeicola plebeius</name>
    <dbReference type="NCBI Taxonomy" id="310297"/>
    <lineage>
        <taxon>Bacteria</taxon>
        <taxon>Pseudomonadati</taxon>
        <taxon>Bacteroidota</taxon>
        <taxon>Bacteroidia</taxon>
        <taxon>Bacteroidales</taxon>
        <taxon>Bacteroidaceae</taxon>
        <taxon>Phocaeicola</taxon>
    </lineage>
</organism>
<reference evidence="2 3" key="1">
    <citation type="submission" date="2018-08" db="EMBL/GenBank/DDBJ databases">
        <title>A genome reference for cultivated species of the human gut microbiota.</title>
        <authorList>
            <person name="Zou Y."/>
            <person name="Xue W."/>
            <person name="Luo G."/>
        </authorList>
    </citation>
    <scope>NUCLEOTIDE SEQUENCE [LARGE SCALE GENOMIC DNA]</scope>
    <source>
        <strain evidence="2 3">AM31-10</strain>
    </source>
</reference>
<feature type="transmembrane region" description="Helical" evidence="1">
    <location>
        <begin position="29"/>
        <end position="54"/>
    </location>
</feature>